<evidence type="ECO:0000313" key="3">
    <source>
        <dbReference type="EMBL" id="QFV22702.1"/>
    </source>
</evidence>
<sequence length="78" mass="8833">MLSLCVCVCCVCVLCLCVVFVCCVCVLCLCVVFVCVREKEIERDRYMGGGEYINIVILNLCFQNWELCVASHFQSDFS</sequence>
<dbReference type="EMBL" id="KY274499">
    <property type="protein sequence ID" value="QFV22702.1"/>
    <property type="molecule type" value="Genomic_DNA"/>
</dbReference>
<reference evidence="3" key="1">
    <citation type="journal article" date="2018" name="BMC Genomics">
        <title>Comparative genomic, transcriptomic, and proteomic reannotation of human herpesvirus 6.</title>
        <authorList>
            <person name="Greninger A.L."/>
            <person name="Knudsen G.M."/>
            <person name="Roychoudhury P."/>
            <person name="Hanson D.J."/>
            <person name="Sedlak R.H."/>
            <person name="Xie H."/>
            <person name="Guan J."/>
            <person name="Nguyen T."/>
            <person name="Peddu V."/>
            <person name="Boeckh M."/>
            <person name="Huang M.L."/>
            <person name="Cook L."/>
            <person name="Depledge D.P."/>
            <person name="Zerr D.M."/>
            <person name="Koelle D.M."/>
            <person name="Gantt S."/>
            <person name="Yoshikawa T."/>
            <person name="Caserta M."/>
            <person name="Hill J.A."/>
            <person name="Jerome K.R."/>
        </authorList>
    </citation>
    <scope>NUCLEOTIDE SEQUENCE</scope>
    <source>
        <strain evidence="1">Japan-a5</strain>
        <strain evidence="2">Japan-b1</strain>
        <strain evidence="4">Japan-b11</strain>
        <strain evidence="3">Japan-b4</strain>
        <strain evidence="5">NY-380</strain>
    </source>
</reference>
<organism evidence="3">
    <name type="scientific">Human betaherpesvirus 6</name>
    <dbReference type="NCBI Taxonomy" id="10368"/>
    <lineage>
        <taxon>Viruses</taxon>
        <taxon>Duplodnaviria</taxon>
        <taxon>Heunggongvirae</taxon>
        <taxon>Peploviricota</taxon>
        <taxon>Herviviricetes</taxon>
        <taxon>Herpesvirales</taxon>
        <taxon>Orthoherpesviridae</taxon>
        <taxon>Betaherpesvirinae</taxon>
        <taxon>Roseolovirus</taxon>
    </lineage>
</organism>
<dbReference type="EMBL" id="KY290213">
    <property type="protein sequence ID" value="QFW06171.1"/>
    <property type="molecule type" value="Genomic_DNA"/>
</dbReference>
<name>A0A5P9S5Z3_9BETA</name>
<proteinExistence type="predicted"/>
<evidence type="ECO:0000313" key="4">
    <source>
        <dbReference type="EMBL" id="QFV24866.1"/>
    </source>
</evidence>
<accession>A0A5P9S5Z3</accession>
<protein>
    <submittedName>
        <fullName evidence="3">Uncharacterized protein</fullName>
    </submittedName>
</protein>
<dbReference type="EMBL" id="KY274490">
    <property type="protein sequence ID" value="QFV20808.1"/>
    <property type="molecule type" value="Genomic_DNA"/>
</dbReference>
<evidence type="ECO:0000313" key="1">
    <source>
        <dbReference type="EMBL" id="QFV20808.1"/>
    </source>
</evidence>
<evidence type="ECO:0000313" key="5">
    <source>
        <dbReference type="EMBL" id="QFW06171.1"/>
    </source>
</evidence>
<dbReference type="EMBL" id="KY274505">
    <property type="protein sequence ID" value="QFV24866.1"/>
    <property type="molecule type" value="Genomic_DNA"/>
</dbReference>
<evidence type="ECO:0000313" key="2">
    <source>
        <dbReference type="EMBL" id="QFV21881.1"/>
    </source>
</evidence>
<dbReference type="EMBL" id="KY274496">
    <property type="protein sequence ID" value="QFV21881.1"/>
    <property type="molecule type" value="Genomic_DNA"/>
</dbReference>